<dbReference type="InterPro" id="IPR014716">
    <property type="entry name" value="Fibrinogen_a/b/g_C_1"/>
</dbReference>
<dbReference type="SUPFAM" id="SSF56496">
    <property type="entry name" value="Fibrinogen C-terminal domain-like"/>
    <property type="match status" value="1"/>
</dbReference>
<gene>
    <name evidence="4" type="ORF">FSP39_003443</name>
</gene>
<evidence type="ECO:0000313" key="5">
    <source>
        <dbReference type="Proteomes" id="UP001186944"/>
    </source>
</evidence>
<dbReference type="PANTHER" id="PTHR19143">
    <property type="entry name" value="FIBRINOGEN/TENASCIN/ANGIOPOEITIN"/>
    <property type="match status" value="1"/>
</dbReference>
<dbReference type="InterPro" id="IPR036056">
    <property type="entry name" value="Fibrinogen-like_C"/>
</dbReference>
<feature type="domain" description="Fibrinogen C-terminal" evidence="3">
    <location>
        <begin position="152"/>
        <end position="238"/>
    </location>
</feature>
<comment type="caution">
    <text evidence="4">The sequence shown here is derived from an EMBL/GenBank/DDBJ whole genome shotgun (WGS) entry which is preliminary data.</text>
</comment>
<dbReference type="SMART" id="SM00186">
    <property type="entry name" value="FBG"/>
    <property type="match status" value="1"/>
</dbReference>
<name>A0AA88XCE7_PINIB</name>
<accession>A0AA88XCE7</accession>
<protein>
    <recommendedName>
        <fullName evidence="3">Fibrinogen C-terminal domain-containing protein</fullName>
    </recommendedName>
</protein>
<dbReference type="InterPro" id="IPR050373">
    <property type="entry name" value="Fibrinogen_C-term_domain"/>
</dbReference>
<feature type="coiled-coil region" evidence="1">
    <location>
        <begin position="104"/>
        <end position="135"/>
    </location>
</feature>
<feature type="region of interest" description="Disordered" evidence="2">
    <location>
        <begin position="263"/>
        <end position="285"/>
    </location>
</feature>
<dbReference type="Pfam" id="PF00147">
    <property type="entry name" value="Fibrinogen_C"/>
    <property type="match status" value="1"/>
</dbReference>
<reference evidence="4" key="1">
    <citation type="submission" date="2019-08" db="EMBL/GenBank/DDBJ databases">
        <title>The improved chromosome-level genome for the pearl oyster Pinctada fucata martensii using PacBio sequencing and Hi-C.</title>
        <authorList>
            <person name="Zheng Z."/>
        </authorList>
    </citation>
    <scope>NUCLEOTIDE SEQUENCE</scope>
    <source>
        <strain evidence="4">ZZ-2019</strain>
        <tissue evidence="4">Adductor muscle</tissue>
    </source>
</reference>
<keyword evidence="1" id="KW-0175">Coiled coil</keyword>
<dbReference type="AlphaFoldDB" id="A0AA88XCE7"/>
<evidence type="ECO:0000256" key="2">
    <source>
        <dbReference type="SAM" id="MobiDB-lite"/>
    </source>
</evidence>
<dbReference type="PROSITE" id="PS51406">
    <property type="entry name" value="FIBRINOGEN_C_2"/>
    <property type="match status" value="1"/>
</dbReference>
<sequence length="285" mass="32749">MLKLTSLRVPFADAEMNAITDFNRKKQIRFKSIDDIKLLREVVANNPFKNKGKWTEIAESLSKPGFILDGRRVRERTQLLIDQHRRENAENIKASGTDEVVEEKTTLLDEILELREEDERVKREEKDKKEKTENMGKEIRKRALECLTPQKGNDIIHQITANKNHELLIVMEDFDQTVRYAHYGTFFIGNENEKYKLNVTGYSGTAGDSLAFHNGLPFSTYDQDNDSDSRNCAVIYKGNCYPVNTEESDEDKGINSRLRHRNSISTTLPGRGQESAQHQLPPTAF</sequence>
<dbReference type="GO" id="GO:0005615">
    <property type="term" value="C:extracellular space"/>
    <property type="evidence" value="ECO:0007669"/>
    <property type="project" value="TreeGrafter"/>
</dbReference>
<organism evidence="4 5">
    <name type="scientific">Pinctada imbricata</name>
    <name type="common">Atlantic pearl-oyster</name>
    <name type="synonym">Pinctada martensii</name>
    <dbReference type="NCBI Taxonomy" id="66713"/>
    <lineage>
        <taxon>Eukaryota</taxon>
        <taxon>Metazoa</taxon>
        <taxon>Spiralia</taxon>
        <taxon>Lophotrochozoa</taxon>
        <taxon>Mollusca</taxon>
        <taxon>Bivalvia</taxon>
        <taxon>Autobranchia</taxon>
        <taxon>Pteriomorphia</taxon>
        <taxon>Pterioida</taxon>
        <taxon>Pterioidea</taxon>
        <taxon>Pteriidae</taxon>
        <taxon>Pinctada</taxon>
    </lineage>
</organism>
<evidence type="ECO:0000313" key="4">
    <source>
        <dbReference type="EMBL" id="KAK3082718.1"/>
    </source>
</evidence>
<evidence type="ECO:0000256" key="1">
    <source>
        <dbReference type="SAM" id="Coils"/>
    </source>
</evidence>
<proteinExistence type="predicted"/>
<evidence type="ECO:0000259" key="3">
    <source>
        <dbReference type="PROSITE" id="PS51406"/>
    </source>
</evidence>
<dbReference type="Gene3D" id="3.90.215.10">
    <property type="entry name" value="Gamma Fibrinogen, chain A, domain 1"/>
    <property type="match status" value="1"/>
</dbReference>
<dbReference type="InterPro" id="IPR002181">
    <property type="entry name" value="Fibrinogen_a/b/g_C_dom"/>
</dbReference>
<dbReference type="EMBL" id="VSWD01000014">
    <property type="protein sequence ID" value="KAK3082718.1"/>
    <property type="molecule type" value="Genomic_DNA"/>
</dbReference>
<dbReference type="Proteomes" id="UP001186944">
    <property type="component" value="Unassembled WGS sequence"/>
</dbReference>
<keyword evidence="5" id="KW-1185">Reference proteome</keyword>